<evidence type="ECO:0000313" key="11">
    <source>
        <dbReference type="Proteomes" id="UP000007798"/>
    </source>
</evidence>
<dbReference type="Gene3D" id="1.50.40.10">
    <property type="entry name" value="Mitochondrial carrier domain"/>
    <property type="match status" value="1"/>
</dbReference>
<dbReference type="KEGG" id="dwi:6640012"/>
<proteinExistence type="inferred from homology"/>
<protein>
    <submittedName>
        <fullName evidence="10">GK21563</fullName>
    </submittedName>
</protein>
<evidence type="ECO:0000256" key="1">
    <source>
        <dbReference type="ARBA" id="ARBA00004141"/>
    </source>
</evidence>
<keyword evidence="4 8" id="KW-0812">Transmembrane</keyword>
<dbReference type="AlphaFoldDB" id="B4MPP6"/>
<dbReference type="GO" id="GO:0015116">
    <property type="term" value="F:sulfate transmembrane transporter activity"/>
    <property type="evidence" value="ECO:0007669"/>
    <property type="project" value="EnsemblMetazoa"/>
</dbReference>
<dbReference type="PROSITE" id="PS50920">
    <property type="entry name" value="SOLCAR"/>
    <property type="match status" value="3"/>
</dbReference>
<dbReference type="STRING" id="7260.B4MPP6"/>
<evidence type="ECO:0000256" key="7">
    <source>
        <dbReference type="ARBA" id="ARBA00023136"/>
    </source>
</evidence>
<dbReference type="GO" id="GO:0035435">
    <property type="term" value="P:phosphate ion transmembrane transport"/>
    <property type="evidence" value="ECO:0007669"/>
    <property type="project" value="EnsemblMetazoa"/>
</dbReference>
<dbReference type="Pfam" id="PF00153">
    <property type="entry name" value="Mito_carr"/>
    <property type="match status" value="3"/>
</dbReference>
<evidence type="ECO:0000256" key="2">
    <source>
        <dbReference type="ARBA" id="ARBA00006375"/>
    </source>
</evidence>
<dbReference type="eggNOG" id="KOG0759">
    <property type="taxonomic scope" value="Eukaryota"/>
</dbReference>
<dbReference type="InParanoid" id="B4MPP6"/>
<dbReference type="Proteomes" id="UP000007798">
    <property type="component" value="Unassembled WGS sequence"/>
</dbReference>
<dbReference type="HOGENOM" id="CLU_015166_14_1_1"/>
<evidence type="ECO:0000313" key="10">
    <source>
        <dbReference type="EMBL" id="EDW74085.1"/>
    </source>
</evidence>
<dbReference type="InterPro" id="IPR002067">
    <property type="entry name" value="MCP"/>
</dbReference>
<dbReference type="InterPro" id="IPR018108">
    <property type="entry name" value="MCP_transmembrane"/>
</dbReference>
<organism evidence="11">
    <name type="scientific">Drosophila willistoni</name>
    <name type="common">Fruit fly</name>
    <dbReference type="NCBI Taxonomy" id="7260"/>
    <lineage>
        <taxon>Eukaryota</taxon>
        <taxon>Metazoa</taxon>
        <taxon>Ecdysozoa</taxon>
        <taxon>Arthropoda</taxon>
        <taxon>Hexapoda</taxon>
        <taxon>Insecta</taxon>
        <taxon>Pterygota</taxon>
        <taxon>Neoptera</taxon>
        <taxon>Endopterygota</taxon>
        <taxon>Diptera</taxon>
        <taxon>Brachycera</taxon>
        <taxon>Muscomorpha</taxon>
        <taxon>Ephydroidea</taxon>
        <taxon>Drosophilidae</taxon>
        <taxon>Drosophila</taxon>
        <taxon>Sophophora</taxon>
    </lineage>
</organism>
<reference evidence="10 11" key="1">
    <citation type="journal article" date="2007" name="Nature">
        <title>Evolution of genes and genomes on the Drosophila phylogeny.</title>
        <authorList>
            <consortium name="Drosophila 12 Genomes Consortium"/>
            <person name="Clark A.G."/>
            <person name="Eisen M.B."/>
            <person name="Smith D.R."/>
            <person name="Bergman C.M."/>
            <person name="Oliver B."/>
            <person name="Markow T.A."/>
            <person name="Kaufman T.C."/>
            <person name="Kellis M."/>
            <person name="Gelbart W."/>
            <person name="Iyer V.N."/>
            <person name="Pollard D.A."/>
            <person name="Sackton T.B."/>
            <person name="Larracuente A.M."/>
            <person name="Singh N.D."/>
            <person name="Abad J.P."/>
            <person name="Abt D.N."/>
            <person name="Adryan B."/>
            <person name="Aguade M."/>
            <person name="Akashi H."/>
            <person name="Anderson W.W."/>
            <person name="Aquadro C.F."/>
            <person name="Ardell D.H."/>
            <person name="Arguello R."/>
            <person name="Artieri C.G."/>
            <person name="Barbash D.A."/>
            <person name="Barker D."/>
            <person name="Barsanti P."/>
            <person name="Batterham P."/>
            <person name="Batzoglou S."/>
            <person name="Begun D."/>
            <person name="Bhutkar A."/>
            <person name="Blanco E."/>
            <person name="Bosak S.A."/>
            <person name="Bradley R.K."/>
            <person name="Brand A.D."/>
            <person name="Brent M.R."/>
            <person name="Brooks A.N."/>
            <person name="Brown R.H."/>
            <person name="Butlin R.K."/>
            <person name="Caggese C."/>
            <person name="Calvi B.R."/>
            <person name="Bernardo de Carvalho A."/>
            <person name="Caspi A."/>
            <person name="Castrezana S."/>
            <person name="Celniker S.E."/>
            <person name="Chang J.L."/>
            <person name="Chapple C."/>
            <person name="Chatterji S."/>
            <person name="Chinwalla A."/>
            <person name="Civetta A."/>
            <person name="Clifton S.W."/>
            <person name="Comeron J.M."/>
            <person name="Costello J.C."/>
            <person name="Coyne J.A."/>
            <person name="Daub J."/>
            <person name="David R.G."/>
            <person name="Delcher A.L."/>
            <person name="Delehaunty K."/>
            <person name="Do C.B."/>
            <person name="Ebling H."/>
            <person name="Edwards K."/>
            <person name="Eickbush T."/>
            <person name="Evans J.D."/>
            <person name="Filipski A."/>
            <person name="Findeiss S."/>
            <person name="Freyhult E."/>
            <person name="Fulton L."/>
            <person name="Fulton R."/>
            <person name="Garcia A.C."/>
            <person name="Gardiner A."/>
            <person name="Garfield D.A."/>
            <person name="Garvin B.E."/>
            <person name="Gibson G."/>
            <person name="Gilbert D."/>
            <person name="Gnerre S."/>
            <person name="Godfrey J."/>
            <person name="Good R."/>
            <person name="Gotea V."/>
            <person name="Gravely B."/>
            <person name="Greenberg A.J."/>
            <person name="Griffiths-Jones S."/>
            <person name="Gross S."/>
            <person name="Guigo R."/>
            <person name="Gustafson E.A."/>
            <person name="Haerty W."/>
            <person name="Hahn M.W."/>
            <person name="Halligan D.L."/>
            <person name="Halpern A.L."/>
            <person name="Halter G.M."/>
            <person name="Han M.V."/>
            <person name="Heger A."/>
            <person name="Hillier L."/>
            <person name="Hinrichs A.S."/>
            <person name="Holmes I."/>
            <person name="Hoskins R.A."/>
            <person name="Hubisz M.J."/>
            <person name="Hultmark D."/>
            <person name="Huntley M.A."/>
            <person name="Jaffe D.B."/>
            <person name="Jagadeeshan S."/>
            <person name="Jeck W.R."/>
            <person name="Johnson J."/>
            <person name="Jones C.D."/>
            <person name="Jordan W.C."/>
            <person name="Karpen G.H."/>
            <person name="Kataoka E."/>
            <person name="Keightley P.D."/>
            <person name="Kheradpour P."/>
            <person name="Kirkness E.F."/>
            <person name="Koerich L.B."/>
            <person name="Kristiansen K."/>
            <person name="Kudrna D."/>
            <person name="Kulathinal R.J."/>
            <person name="Kumar S."/>
            <person name="Kwok R."/>
            <person name="Lander E."/>
            <person name="Langley C.H."/>
            <person name="Lapoint R."/>
            <person name="Lazzaro B.P."/>
            <person name="Lee S.J."/>
            <person name="Levesque L."/>
            <person name="Li R."/>
            <person name="Lin C.F."/>
            <person name="Lin M.F."/>
            <person name="Lindblad-Toh K."/>
            <person name="Llopart A."/>
            <person name="Long M."/>
            <person name="Low L."/>
            <person name="Lozovsky E."/>
            <person name="Lu J."/>
            <person name="Luo M."/>
            <person name="Machado C.A."/>
            <person name="Makalowski W."/>
            <person name="Marzo M."/>
            <person name="Matsuda M."/>
            <person name="Matzkin L."/>
            <person name="McAllister B."/>
            <person name="McBride C.S."/>
            <person name="McKernan B."/>
            <person name="McKernan K."/>
            <person name="Mendez-Lago M."/>
            <person name="Minx P."/>
            <person name="Mollenhauer M.U."/>
            <person name="Montooth K."/>
            <person name="Mount S.M."/>
            <person name="Mu X."/>
            <person name="Myers E."/>
            <person name="Negre B."/>
            <person name="Newfeld S."/>
            <person name="Nielsen R."/>
            <person name="Noor M.A."/>
            <person name="O'Grady P."/>
            <person name="Pachter L."/>
            <person name="Papaceit M."/>
            <person name="Parisi M.J."/>
            <person name="Parisi M."/>
            <person name="Parts L."/>
            <person name="Pedersen J.S."/>
            <person name="Pesole G."/>
            <person name="Phillippy A.M."/>
            <person name="Ponting C.P."/>
            <person name="Pop M."/>
            <person name="Porcelli D."/>
            <person name="Powell J.R."/>
            <person name="Prohaska S."/>
            <person name="Pruitt K."/>
            <person name="Puig M."/>
            <person name="Quesneville H."/>
            <person name="Ram K.R."/>
            <person name="Rand D."/>
            <person name="Rasmussen M.D."/>
            <person name="Reed L.K."/>
            <person name="Reenan R."/>
            <person name="Reily A."/>
            <person name="Remington K.A."/>
            <person name="Rieger T.T."/>
            <person name="Ritchie M.G."/>
            <person name="Robin C."/>
            <person name="Rogers Y.H."/>
            <person name="Rohde C."/>
            <person name="Rozas J."/>
            <person name="Rubenfield M.J."/>
            <person name="Ruiz A."/>
            <person name="Russo S."/>
            <person name="Salzberg S.L."/>
            <person name="Sanchez-Gracia A."/>
            <person name="Saranga D.J."/>
            <person name="Sato H."/>
            <person name="Schaeffer S.W."/>
            <person name="Schatz M.C."/>
            <person name="Schlenke T."/>
            <person name="Schwartz R."/>
            <person name="Segarra C."/>
            <person name="Singh R.S."/>
            <person name="Sirot L."/>
            <person name="Sirota M."/>
            <person name="Sisneros N.B."/>
            <person name="Smith C.D."/>
            <person name="Smith T.F."/>
            <person name="Spieth J."/>
            <person name="Stage D.E."/>
            <person name="Stark A."/>
            <person name="Stephan W."/>
            <person name="Strausberg R.L."/>
            <person name="Strempel S."/>
            <person name="Sturgill D."/>
            <person name="Sutton G."/>
            <person name="Sutton G.G."/>
            <person name="Tao W."/>
            <person name="Teichmann S."/>
            <person name="Tobari Y.N."/>
            <person name="Tomimura Y."/>
            <person name="Tsolas J.M."/>
            <person name="Valente V.L."/>
            <person name="Venter E."/>
            <person name="Venter J.C."/>
            <person name="Vicario S."/>
            <person name="Vieira F.G."/>
            <person name="Vilella A.J."/>
            <person name="Villasante A."/>
            <person name="Walenz B."/>
            <person name="Wang J."/>
            <person name="Wasserman M."/>
            <person name="Watts T."/>
            <person name="Wilson D."/>
            <person name="Wilson R.K."/>
            <person name="Wing R.A."/>
            <person name="Wolfner M.F."/>
            <person name="Wong A."/>
            <person name="Wong G.K."/>
            <person name="Wu C.I."/>
            <person name="Wu G."/>
            <person name="Yamamoto D."/>
            <person name="Yang H.P."/>
            <person name="Yang S.P."/>
            <person name="Yorke J.A."/>
            <person name="Yoshida K."/>
            <person name="Zdobnov E."/>
            <person name="Zhang P."/>
            <person name="Zhang Y."/>
            <person name="Zimin A.V."/>
            <person name="Baldwin J."/>
            <person name="Abdouelleil A."/>
            <person name="Abdulkadir J."/>
            <person name="Abebe A."/>
            <person name="Abera B."/>
            <person name="Abreu J."/>
            <person name="Acer S.C."/>
            <person name="Aftuck L."/>
            <person name="Alexander A."/>
            <person name="An P."/>
            <person name="Anderson E."/>
            <person name="Anderson S."/>
            <person name="Arachi H."/>
            <person name="Azer M."/>
            <person name="Bachantsang P."/>
            <person name="Barry A."/>
            <person name="Bayul T."/>
            <person name="Berlin A."/>
            <person name="Bessette D."/>
            <person name="Bloom T."/>
            <person name="Blye J."/>
            <person name="Boguslavskiy L."/>
            <person name="Bonnet C."/>
            <person name="Boukhgalter B."/>
            <person name="Bourzgui I."/>
            <person name="Brown A."/>
            <person name="Cahill P."/>
            <person name="Channer S."/>
            <person name="Cheshatsang Y."/>
            <person name="Chuda L."/>
            <person name="Citroen M."/>
            <person name="Collymore A."/>
            <person name="Cooke P."/>
            <person name="Costello M."/>
            <person name="D'Aco K."/>
            <person name="Daza R."/>
            <person name="De Haan G."/>
            <person name="DeGray S."/>
            <person name="DeMaso C."/>
            <person name="Dhargay N."/>
            <person name="Dooley K."/>
            <person name="Dooley E."/>
            <person name="Doricent M."/>
            <person name="Dorje P."/>
            <person name="Dorjee K."/>
            <person name="Dupes A."/>
            <person name="Elong R."/>
            <person name="Falk J."/>
            <person name="Farina A."/>
            <person name="Faro S."/>
            <person name="Ferguson D."/>
            <person name="Fisher S."/>
            <person name="Foley C.D."/>
            <person name="Franke A."/>
            <person name="Friedrich D."/>
            <person name="Gadbois L."/>
            <person name="Gearin G."/>
            <person name="Gearin C.R."/>
            <person name="Giannoukos G."/>
            <person name="Goode T."/>
            <person name="Graham J."/>
            <person name="Grandbois E."/>
            <person name="Grewal S."/>
            <person name="Gyaltsen K."/>
            <person name="Hafez N."/>
            <person name="Hagos B."/>
            <person name="Hall J."/>
            <person name="Henson C."/>
            <person name="Hollinger A."/>
            <person name="Honan T."/>
            <person name="Huard M.D."/>
            <person name="Hughes L."/>
            <person name="Hurhula B."/>
            <person name="Husby M.E."/>
            <person name="Kamat A."/>
            <person name="Kanga B."/>
            <person name="Kashin S."/>
            <person name="Khazanovich D."/>
            <person name="Kisner P."/>
            <person name="Lance K."/>
            <person name="Lara M."/>
            <person name="Lee W."/>
            <person name="Lennon N."/>
            <person name="Letendre F."/>
            <person name="LeVine R."/>
            <person name="Lipovsky A."/>
            <person name="Liu X."/>
            <person name="Liu J."/>
            <person name="Liu S."/>
            <person name="Lokyitsang T."/>
            <person name="Lokyitsang Y."/>
            <person name="Lubonja R."/>
            <person name="Lui A."/>
            <person name="MacDonald P."/>
            <person name="Magnisalis V."/>
            <person name="Maru K."/>
            <person name="Matthews C."/>
            <person name="McCusker W."/>
            <person name="McDonough S."/>
            <person name="Mehta T."/>
            <person name="Meldrim J."/>
            <person name="Meneus L."/>
            <person name="Mihai O."/>
            <person name="Mihalev A."/>
            <person name="Mihova T."/>
            <person name="Mittelman R."/>
            <person name="Mlenga V."/>
            <person name="Montmayeur A."/>
            <person name="Mulrain L."/>
            <person name="Navidi A."/>
            <person name="Naylor J."/>
            <person name="Negash T."/>
            <person name="Nguyen T."/>
            <person name="Nguyen N."/>
            <person name="Nicol R."/>
            <person name="Norbu C."/>
            <person name="Norbu N."/>
            <person name="Novod N."/>
            <person name="O'Neill B."/>
            <person name="Osman S."/>
            <person name="Markiewicz E."/>
            <person name="Oyono O.L."/>
            <person name="Patti C."/>
            <person name="Phunkhang P."/>
            <person name="Pierre F."/>
            <person name="Priest M."/>
            <person name="Raghuraman S."/>
            <person name="Rege F."/>
            <person name="Reyes R."/>
            <person name="Rise C."/>
            <person name="Rogov P."/>
            <person name="Ross K."/>
            <person name="Ryan E."/>
            <person name="Settipalli S."/>
            <person name="Shea T."/>
            <person name="Sherpa N."/>
            <person name="Shi L."/>
            <person name="Shih D."/>
            <person name="Sparrow T."/>
            <person name="Spaulding J."/>
            <person name="Stalker J."/>
            <person name="Stange-Thomann N."/>
            <person name="Stavropoulos S."/>
            <person name="Stone C."/>
            <person name="Strader C."/>
            <person name="Tesfaye S."/>
            <person name="Thomson T."/>
            <person name="Thoulutsang Y."/>
            <person name="Thoulutsang D."/>
            <person name="Topham K."/>
            <person name="Topping I."/>
            <person name="Tsamla T."/>
            <person name="Vassiliev H."/>
            <person name="Vo A."/>
            <person name="Wangchuk T."/>
            <person name="Wangdi T."/>
            <person name="Weiand M."/>
            <person name="Wilkinson J."/>
            <person name="Wilson A."/>
            <person name="Yadav S."/>
            <person name="Young G."/>
            <person name="Yu Q."/>
            <person name="Zembek L."/>
            <person name="Zhong D."/>
            <person name="Zimmer A."/>
            <person name="Zwirko Z."/>
            <person name="Jaffe D.B."/>
            <person name="Alvarez P."/>
            <person name="Brockman W."/>
            <person name="Butler J."/>
            <person name="Chin C."/>
            <person name="Gnerre S."/>
            <person name="Grabherr M."/>
            <person name="Kleber M."/>
            <person name="Mauceli E."/>
            <person name="MacCallum I."/>
        </authorList>
    </citation>
    <scope>NUCLEOTIDE SEQUENCE [LARGE SCALE GENOMIC DNA]</scope>
    <source>
        <strain evidence="11">Tucson 14030-0811.24</strain>
    </source>
</reference>
<dbReference type="PhylomeDB" id="B4MPP6"/>
<keyword evidence="5" id="KW-0677">Repeat</keyword>
<evidence type="ECO:0000256" key="4">
    <source>
        <dbReference type="ARBA" id="ARBA00022692"/>
    </source>
</evidence>
<dbReference type="InterPro" id="IPR050391">
    <property type="entry name" value="Mito_Metabolite_Transporter"/>
</dbReference>
<keyword evidence="7 8" id="KW-0472">Membrane</keyword>
<feature type="repeat" description="Solcar" evidence="8">
    <location>
        <begin position="96"/>
        <end position="183"/>
    </location>
</feature>
<dbReference type="OMA" id="YMNAKPG"/>
<evidence type="ECO:0000256" key="5">
    <source>
        <dbReference type="ARBA" id="ARBA00022737"/>
    </source>
</evidence>
<dbReference type="SUPFAM" id="SSF103506">
    <property type="entry name" value="Mitochondrial carrier"/>
    <property type="match status" value="1"/>
</dbReference>
<sequence length="291" mass="32378">MDDNTKRLPRWWSGGVCSALAVTTTHPLDLVKVQLQTQVQKIPVTELIGNIYRSDGILGFYGGISASWFRQLTYTTTRFALYEHGKQYVDANNASAKVQLATFAGICGGIVGVPGDVVTVRLQNDSKLPPESRRNYKHVFDGLYRIQKEEGIRSLFRGAIPAVTRSVLLTIGTNAAYDQIKQVIKDFRHMEDGLPLHFLTASVAGCIGTLMTQPIDVVKTKYMNAKPGEFKNLGGVIVSVAKQGPLAFYKGFVPALMRVSPNTIITFMLYEQARLRFGYFPQESEDKKKQH</sequence>
<evidence type="ECO:0000256" key="3">
    <source>
        <dbReference type="ARBA" id="ARBA00022448"/>
    </source>
</evidence>
<gene>
    <name evidence="10" type="primary">Dwil\GK21563</name>
    <name evidence="10" type="ORF">Dwil_GK21563</name>
</gene>
<keyword evidence="6" id="KW-1133">Transmembrane helix</keyword>
<evidence type="ECO:0000256" key="8">
    <source>
        <dbReference type="PROSITE-ProRule" id="PRU00282"/>
    </source>
</evidence>
<name>B4MPP6_DROWI</name>
<dbReference type="GO" id="GO:0015117">
    <property type="term" value="F:thiosulfate transmembrane transporter activity"/>
    <property type="evidence" value="ECO:0007669"/>
    <property type="project" value="EnsemblMetazoa"/>
</dbReference>
<dbReference type="InterPro" id="IPR023395">
    <property type="entry name" value="MCP_dom_sf"/>
</dbReference>
<keyword evidence="3 9" id="KW-0813">Transport</keyword>
<feature type="repeat" description="Solcar" evidence="8">
    <location>
        <begin position="5"/>
        <end position="88"/>
    </location>
</feature>
<dbReference type="PANTHER" id="PTHR45618">
    <property type="entry name" value="MITOCHONDRIAL DICARBOXYLATE CARRIER-RELATED"/>
    <property type="match status" value="1"/>
</dbReference>
<comment type="subcellular location">
    <subcellularLocation>
        <location evidence="1">Membrane</location>
        <topology evidence="1">Multi-pass membrane protein</topology>
    </subcellularLocation>
</comment>
<comment type="similarity">
    <text evidence="2 9">Belongs to the mitochondrial carrier (TC 2.A.29) family.</text>
</comment>
<keyword evidence="11" id="KW-1185">Reference proteome</keyword>
<evidence type="ECO:0000256" key="6">
    <source>
        <dbReference type="ARBA" id="ARBA00022989"/>
    </source>
</evidence>
<evidence type="ECO:0000256" key="9">
    <source>
        <dbReference type="RuleBase" id="RU000488"/>
    </source>
</evidence>
<feature type="repeat" description="Solcar" evidence="8">
    <location>
        <begin position="192"/>
        <end position="276"/>
    </location>
</feature>
<dbReference type="GO" id="GO:0016020">
    <property type="term" value="C:membrane"/>
    <property type="evidence" value="ECO:0007669"/>
    <property type="project" value="UniProtKB-SubCell"/>
</dbReference>
<dbReference type="GO" id="GO:0005315">
    <property type="term" value="F:phosphate transmembrane transporter activity"/>
    <property type="evidence" value="ECO:0007669"/>
    <property type="project" value="EnsemblMetazoa"/>
</dbReference>
<dbReference type="EMBL" id="CH963849">
    <property type="protein sequence ID" value="EDW74085.1"/>
    <property type="molecule type" value="Genomic_DNA"/>
</dbReference>
<dbReference type="FunCoup" id="B4MPP6">
    <property type="interactions" value="38"/>
</dbReference>
<dbReference type="GO" id="GO:0005739">
    <property type="term" value="C:mitochondrion"/>
    <property type="evidence" value="ECO:0007669"/>
    <property type="project" value="EnsemblMetazoa"/>
</dbReference>
<dbReference type="OrthoDB" id="448427at2759"/>
<accession>B4MPP6</accession>
<dbReference type="PRINTS" id="PR00926">
    <property type="entry name" value="MITOCARRIER"/>
</dbReference>